<keyword evidence="3" id="KW-1185">Reference proteome</keyword>
<evidence type="ECO:0000313" key="2">
    <source>
        <dbReference type="EMBL" id="GAS94838.1"/>
    </source>
</evidence>
<gene>
    <name evidence="2" type="ORF">RMCC_1804</name>
</gene>
<evidence type="ECO:0000256" key="1">
    <source>
        <dbReference type="SAM" id="MobiDB-lite"/>
    </source>
</evidence>
<proteinExistence type="predicted"/>
<reference evidence="3" key="1">
    <citation type="journal article" date="2016" name="Genome Announc.">
        <title>Draft Genome Sequences of Five Rapidly Growing Mycobacterium Species, M. thermoresistibile, M. fortuitum subsp. acetamidolyticum, M. canariasense, M. brisbanense, and M. novocastrense.</title>
        <authorList>
            <person name="Katahira K."/>
            <person name="Ogura Y."/>
            <person name="Gotoh Y."/>
            <person name="Hayashi T."/>
        </authorList>
    </citation>
    <scope>NUCLEOTIDE SEQUENCE [LARGE SCALE GENOMIC DNA]</scope>
    <source>
        <strain evidence="3">JCM15298</strain>
    </source>
</reference>
<name>A0A100WB39_MYCCR</name>
<protein>
    <submittedName>
        <fullName evidence="2">Bacteriophage gp78 domain protein</fullName>
    </submittedName>
</protein>
<comment type="caution">
    <text evidence="2">The sequence shown here is derived from an EMBL/GenBank/DDBJ whole genome shotgun (WGS) entry which is preliminary data.</text>
</comment>
<dbReference type="EMBL" id="BCSY01000035">
    <property type="protein sequence ID" value="GAS94838.1"/>
    <property type="molecule type" value="Genomic_DNA"/>
</dbReference>
<dbReference type="STRING" id="228230.RMCC_1804"/>
<dbReference type="OrthoDB" id="9881339at2"/>
<feature type="region of interest" description="Disordered" evidence="1">
    <location>
        <begin position="1"/>
        <end position="23"/>
    </location>
</feature>
<reference evidence="3" key="2">
    <citation type="submission" date="2016-02" db="EMBL/GenBank/DDBJ databases">
        <title>Draft genome sequence of five rapidly growing Mycobacterium species.</title>
        <authorList>
            <person name="Katahira K."/>
            <person name="Gotou Y."/>
            <person name="Iida K."/>
            <person name="Ogura Y."/>
            <person name="Hayashi T."/>
        </authorList>
    </citation>
    <scope>NUCLEOTIDE SEQUENCE [LARGE SCALE GENOMIC DNA]</scope>
    <source>
        <strain evidence="3">JCM15298</strain>
    </source>
</reference>
<organism evidence="2 3">
    <name type="scientific">Mycolicibacterium canariasense</name>
    <name type="common">Mycobacterium canariasense</name>
    <dbReference type="NCBI Taxonomy" id="228230"/>
    <lineage>
        <taxon>Bacteria</taxon>
        <taxon>Bacillati</taxon>
        <taxon>Actinomycetota</taxon>
        <taxon>Actinomycetes</taxon>
        <taxon>Mycobacteriales</taxon>
        <taxon>Mycobacteriaceae</taxon>
        <taxon>Mycolicibacterium</taxon>
    </lineage>
</organism>
<accession>A0A100WB39</accession>
<dbReference type="Proteomes" id="UP000069443">
    <property type="component" value="Unassembled WGS sequence"/>
</dbReference>
<dbReference type="AlphaFoldDB" id="A0A100WB39"/>
<evidence type="ECO:0000313" key="3">
    <source>
        <dbReference type="Proteomes" id="UP000069443"/>
    </source>
</evidence>
<sequence>MSSVATQFPARTDSNGNTWYRPVRDKGMAHDQWGWTSNPAMADPSYAQDVTLCAIGDVTAGDRAAILDFAAALASKAKTGATETESVCAAEPVVATCANAASATCSPAVTGTESDPLVPVLPATVPGWLPAWTVHQDCV</sequence>